<evidence type="ECO:0000313" key="2">
    <source>
        <dbReference type="Proteomes" id="UP001338582"/>
    </source>
</evidence>
<proteinExistence type="predicted"/>
<reference evidence="1 2" key="1">
    <citation type="submission" date="2023-10" db="EMBL/GenBank/DDBJ databases">
        <title>Draft Genome Sequence of Candida saopaulonensis from a very Premature Infant with Sepsis.</title>
        <authorList>
            <person name="Ning Y."/>
            <person name="Dai R."/>
            <person name="Xiao M."/>
            <person name="Xu Y."/>
            <person name="Yan Q."/>
            <person name="Zhang L."/>
        </authorList>
    </citation>
    <scope>NUCLEOTIDE SEQUENCE [LARGE SCALE GENOMIC DNA]</scope>
    <source>
        <strain evidence="1 2">19XY460</strain>
    </source>
</reference>
<sequence length="467" mass="53323">MDVLEDFLHHINGCLRTPAKVQPEKLALALSVNPAINPFVVRINNLGNLNYDQVALAIERRNWNNGDWSAFETVVKSYVRLCNQMNPWSRLESFDLFSTYLNDISVAFSNKTRGHLLAPLFRDIVETIVPMAKQLDMQMLIIELHRKLRLTYVAAIILKGFNHIRSLLGANDHIEARKKSIMLFLGGKLCLIYFIISNPLLCQNVFSNMNNANLHISAFPKNEQMFYRYYLAKFYMVKYQFVDAYQHLTWCLHNLPSNYVKDQKNTTIILRDLIPLGIILGKRPNLQSFQQRYYSLAAHTPLFFSLYAQLLGAIKSGSFQRLHAILNDSANFQFLKQNSLQIIVASKSFVLTLRNLVRLVWRLGGRVNRLNYDQIAQALEFSLGGLDIASVTSQMATSFPVSSNNLIVENCLVTLIDQNLLRGKVFPRLRVASLAKTDVFPAVDKINFLKFGNGAEGTMAYADKWME</sequence>
<evidence type="ECO:0008006" key="3">
    <source>
        <dbReference type="Google" id="ProtNLM"/>
    </source>
</evidence>
<protein>
    <recommendedName>
        <fullName evidence="3">PCI domain-containing protein</fullName>
    </recommendedName>
</protein>
<dbReference type="AlphaFoldDB" id="A0AAX4H4Z5"/>
<organism evidence="1 2">
    <name type="scientific">Australozyma saopauloensis</name>
    <dbReference type="NCBI Taxonomy" id="291208"/>
    <lineage>
        <taxon>Eukaryota</taxon>
        <taxon>Fungi</taxon>
        <taxon>Dikarya</taxon>
        <taxon>Ascomycota</taxon>
        <taxon>Saccharomycotina</taxon>
        <taxon>Pichiomycetes</taxon>
        <taxon>Metschnikowiaceae</taxon>
        <taxon>Australozyma</taxon>
    </lineage>
</organism>
<gene>
    <name evidence="1" type="ORF">PUMCH_000753</name>
</gene>
<name>A0AAX4H4Z5_9ASCO</name>
<dbReference type="SMART" id="SM00753">
    <property type="entry name" value="PAM"/>
    <property type="match status" value="1"/>
</dbReference>
<accession>A0AAX4H4Z5</accession>
<dbReference type="PANTHER" id="PTHR12732:SF8">
    <property type="entry name" value="NUCLEAR MRNA EXPORT PROTEIN THP1"/>
    <property type="match status" value="1"/>
</dbReference>
<dbReference type="GO" id="GO:0003690">
    <property type="term" value="F:double-stranded DNA binding"/>
    <property type="evidence" value="ECO:0007669"/>
    <property type="project" value="InterPro"/>
</dbReference>
<dbReference type="PANTHER" id="PTHR12732">
    <property type="entry name" value="UNCHARACTERIZED PROTEASOME COMPONENT REGION PCI-CONTAINING"/>
    <property type="match status" value="1"/>
</dbReference>
<dbReference type="RefSeq" id="XP_062875898.1">
    <property type="nucleotide sequence ID" value="XM_063019828.1"/>
</dbReference>
<dbReference type="GO" id="GO:0003723">
    <property type="term" value="F:RNA binding"/>
    <property type="evidence" value="ECO:0007669"/>
    <property type="project" value="InterPro"/>
</dbReference>
<dbReference type="GO" id="GO:0016973">
    <property type="term" value="P:poly(A)+ mRNA export from nucleus"/>
    <property type="evidence" value="ECO:0007669"/>
    <property type="project" value="TreeGrafter"/>
</dbReference>
<dbReference type="KEGG" id="asau:88171821"/>
<dbReference type="EMBL" id="CP138894">
    <property type="protein sequence ID" value="WPK23512.1"/>
    <property type="molecule type" value="Genomic_DNA"/>
</dbReference>
<dbReference type="GO" id="GO:0070390">
    <property type="term" value="C:transcription export complex 2"/>
    <property type="evidence" value="ECO:0007669"/>
    <property type="project" value="TreeGrafter"/>
</dbReference>
<dbReference type="GeneID" id="88171821"/>
<dbReference type="GO" id="GO:0006368">
    <property type="term" value="P:transcription elongation by RNA polymerase II"/>
    <property type="evidence" value="ECO:0007669"/>
    <property type="project" value="TreeGrafter"/>
</dbReference>
<dbReference type="InterPro" id="IPR045114">
    <property type="entry name" value="Csn12-like"/>
</dbReference>
<evidence type="ECO:0000313" key="1">
    <source>
        <dbReference type="EMBL" id="WPK23512.1"/>
    </source>
</evidence>
<dbReference type="Proteomes" id="UP001338582">
    <property type="component" value="Chromosome 1"/>
</dbReference>
<keyword evidence="2" id="KW-1185">Reference proteome</keyword>
<dbReference type="GO" id="GO:0000973">
    <property type="term" value="P:post-transcriptional tethering of RNA polymerase II gene DNA at nuclear periphery"/>
    <property type="evidence" value="ECO:0007669"/>
    <property type="project" value="TreeGrafter"/>
</dbReference>